<feature type="transmembrane region" description="Helical" evidence="19">
    <location>
        <begin position="177"/>
        <end position="202"/>
    </location>
</feature>
<dbReference type="Gene3D" id="2.70.130.10">
    <property type="entry name" value="Mannose-6-phosphate receptor binding domain"/>
    <property type="match status" value="1"/>
</dbReference>
<keyword evidence="13" id="KW-0333">Golgi apparatus</keyword>
<keyword evidence="7" id="KW-0813">Transport</keyword>
<dbReference type="STRING" id="4846.A0A367KWS2"/>
<accession>A0A367KWS2</accession>
<evidence type="ECO:0000256" key="17">
    <source>
        <dbReference type="ARBA" id="ARBA00023329"/>
    </source>
</evidence>
<evidence type="ECO:0000256" key="3">
    <source>
        <dbReference type="ARBA" id="ARBA00004472"/>
    </source>
</evidence>
<feature type="domain" description="MRH" evidence="20">
    <location>
        <begin position="1"/>
        <end position="143"/>
    </location>
</feature>
<evidence type="ECO:0000256" key="8">
    <source>
        <dbReference type="ARBA" id="ARBA00022692"/>
    </source>
</evidence>
<evidence type="ECO:0000256" key="16">
    <source>
        <dbReference type="ARBA" id="ARBA00023157"/>
    </source>
</evidence>
<evidence type="ECO:0000256" key="6">
    <source>
        <dbReference type="ARBA" id="ARBA00013776"/>
    </source>
</evidence>
<dbReference type="GO" id="GO:0031966">
    <property type="term" value="C:mitochondrial membrane"/>
    <property type="evidence" value="ECO:0007669"/>
    <property type="project" value="UniProtKB-SubCell"/>
</dbReference>
<dbReference type="GO" id="GO:0000139">
    <property type="term" value="C:Golgi membrane"/>
    <property type="evidence" value="ECO:0007669"/>
    <property type="project" value="UniProtKB-SubCell"/>
</dbReference>
<dbReference type="Proteomes" id="UP000253551">
    <property type="component" value="Unassembled WGS sequence"/>
</dbReference>
<evidence type="ECO:0000256" key="18">
    <source>
        <dbReference type="SAM" id="MobiDB-lite"/>
    </source>
</evidence>
<feature type="region of interest" description="Disordered" evidence="18">
    <location>
        <begin position="146"/>
        <end position="171"/>
    </location>
</feature>
<dbReference type="Pfam" id="PF09451">
    <property type="entry name" value="ATG27"/>
    <property type="match status" value="1"/>
</dbReference>
<dbReference type="AlphaFoldDB" id="A0A367KWS2"/>
<evidence type="ECO:0000256" key="9">
    <source>
        <dbReference type="ARBA" id="ARBA00022729"/>
    </source>
</evidence>
<dbReference type="InterPro" id="IPR044865">
    <property type="entry name" value="MRH_dom"/>
</dbReference>
<evidence type="ECO:0000256" key="19">
    <source>
        <dbReference type="SAM" id="Phobius"/>
    </source>
</evidence>
<dbReference type="GO" id="GO:0006914">
    <property type="term" value="P:autophagy"/>
    <property type="evidence" value="ECO:0007669"/>
    <property type="project" value="UniProtKB-KW"/>
</dbReference>
<feature type="compositionally biased region" description="Basic and acidic residues" evidence="18">
    <location>
        <begin position="159"/>
        <end position="171"/>
    </location>
</feature>
<evidence type="ECO:0000313" key="22">
    <source>
        <dbReference type="Proteomes" id="UP000253551"/>
    </source>
</evidence>
<keyword evidence="10" id="KW-0653">Protein transport</keyword>
<sequence>DFTLYHNISTPPSIKSTITQINICDALSISKIKTECNKGTYVCQKIIYSQNNTDFVAEVHNIVGISKKSKLKTELKAIEPKEDSSKSGYSYSLALSREGSDQSAMIILVCDTNQSRKPSEPSIVSYDNHVLTLEWKTVFACSAEKKSEKNPNNNHQNKSPKEGEEGKKEEKEEKEEGISAISLFFIIILILLAVYFVGGAIYNIKVYNAKGFDLIIHRVVDLICRFLARFSISRKRFGCLLG</sequence>
<keyword evidence="9" id="KW-0732">Signal</keyword>
<evidence type="ECO:0000256" key="14">
    <source>
        <dbReference type="ARBA" id="ARBA00023128"/>
    </source>
</evidence>
<dbReference type="SUPFAM" id="SSF50911">
    <property type="entry name" value="Mannose 6-phosphate receptor domain"/>
    <property type="match status" value="1"/>
</dbReference>
<name>A0A367KWS2_RHIST</name>
<evidence type="ECO:0000256" key="13">
    <source>
        <dbReference type="ARBA" id="ARBA00023034"/>
    </source>
</evidence>
<keyword evidence="15 19" id="KW-0472">Membrane</keyword>
<dbReference type="InterPro" id="IPR018939">
    <property type="entry name" value="Autophagy-rel_prot_27"/>
</dbReference>
<gene>
    <name evidence="21" type="ORF">CU098_013864</name>
</gene>
<proteinExistence type="inferred from homology"/>
<dbReference type="PANTHER" id="PTHR15071">
    <property type="entry name" value="MANNOSE-6-PHOSPHATE RECEPTOR FAMILY MEMBER"/>
    <property type="match status" value="1"/>
</dbReference>
<dbReference type="GO" id="GO:0015031">
    <property type="term" value="P:protein transport"/>
    <property type="evidence" value="ECO:0007669"/>
    <property type="project" value="UniProtKB-KW"/>
</dbReference>
<comment type="caution">
    <text evidence="21">The sequence shown here is derived from an EMBL/GenBank/DDBJ whole genome shotgun (WGS) entry which is preliminary data.</text>
</comment>
<keyword evidence="22" id="KW-1185">Reference proteome</keyword>
<evidence type="ECO:0000256" key="1">
    <source>
        <dbReference type="ARBA" id="ARBA00004304"/>
    </source>
</evidence>
<dbReference type="OrthoDB" id="29460at2759"/>
<keyword evidence="12" id="KW-0072">Autophagy</keyword>
<evidence type="ECO:0000313" key="21">
    <source>
        <dbReference type="EMBL" id="RCI06614.1"/>
    </source>
</evidence>
<dbReference type="PANTHER" id="PTHR15071:SF13">
    <property type="entry name" value="AUTOPHAGY-RELATED PROTEIN 27"/>
    <property type="match status" value="1"/>
</dbReference>
<dbReference type="PROSITE" id="PS51914">
    <property type="entry name" value="MRH"/>
    <property type="match status" value="1"/>
</dbReference>
<keyword evidence="8 19" id="KW-0812">Transmembrane</keyword>
<evidence type="ECO:0000259" key="20">
    <source>
        <dbReference type="PROSITE" id="PS51914"/>
    </source>
</evidence>
<evidence type="ECO:0000256" key="12">
    <source>
        <dbReference type="ARBA" id="ARBA00023006"/>
    </source>
</evidence>
<organism evidence="21 22">
    <name type="scientific">Rhizopus stolonifer</name>
    <name type="common">Rhizopus nigricans</name>
    <dbReference type="NCBI Taxonomy" id="4846"/>
    <lineage>
        <taxon>Eukaryota</taxon>
        <taxon>Fungi</taxon>
        <taxon>Fungi incertae sedis</taxon>
        <taxon>Mucoromycota</taxon>
        <taxon>Mucoromycotina</taxon>
        <taxon>Mucoromycetes</taxon>
        <taxon>Mucorales</taxon>
        <taxon>Mucorineae</taxon>
        <taxon>Rhizopodaceae</taxon>
        <taxon>Rhizopus</taxon>
    </lineage>
</organism>
<dbReference type="InterPro" id="IPR009011">
    <property type="entry name" value="Man6P_isomerase_rcpt-bd_dom_sf"/>
</dbReference>
<dbReference type="GO" id="GO:0034045">
    <property type="term" value="C:phagophore assembly site membrane"/>
    <property type="evidence" value="ECO:0007669"/>
    <property type="project" value="UniProtKB-SubCell"/>
</dbReference>
<evidence type="ECO:0000256" key="2">
    <source>
        <dbReference type="ARBA" id="ARBA00004358"/>
    </source>
</evidence>
<keyword evidence="14" id="KW-0496">Mitochondrion</keyword>
<reference evidence="21 22" key="1">
    <citation type="journal article" date="2018" name="G3 (Bethesda)">
        <title>Phylogenetic and Phylogenomic Definition of Rhizopus Species.</title>
        <authorList>
            <person name="Gryganskyi A.P."/>
            <person name="Golan J."/>
            <person name="Dolatabadi S."/>
            <person name="Mondo S."/>
            <person name="Robb S."/>
            <person name="Idnurm A."/>
            <person name="Muszewska A."/>
            <person name="Steczkiewicz K."/>
            <person name="Masonjones S."/>
            <person name="Liao H.L."/>
            <person name="Gajdeczka M.T."/>
            <person name="Anike F."/>
            <person name="Vuek A."/>
            <person name="Anishchenko I.M."/>
            <person name="Voigt K."/>
            <person name="de Hoog G.S."/>
            <person name="Smith M.E."/>
            <person name="Heitman J."/>
            <person name="Vilgalys R."/>
            <person name="Stajich J.E."/>
        </authorList>
    </citation>
    <scope>NUCLEOTIDE SEQUENCE [LARGE SCALE GENOMIC DNA]</scope>
    <source>
        <strain evidence="21 22">LSU 92-RS-03</strain>
    </source>
</reference>
<keyword evidence="17" id="KW-0968">Cytoplasmic vesicle</keyword>
<evidence type="ECO:0000256" key="10">
    <source>
        <dbReference type="ARBA" id="ARBA00022927"/>
    </source>
</evidence>
<comment type="similarity">
    <text evidence="5">Belongs to the ATG27 family.</text>
</comment>
<evidence type="ECO:0000256" key="5">
    <source>
        <dbReference type="ARBA" id="ARBA00005363"/>
    </source>
</evidence>
<keyword evidence="11 19" id="KW-1133">Transmembrane helix</keyword>
<dbReference type="GO" id="GO:0030659">
    <property type="term" value="C:cytoplasmic vesicle membrane"/>
    <property type="evidence" value="ECO:0007669"/>
    <property type="project" value="UniProtKB-SubCell"/>
</dbReference>
<evidence type="ECO:0000256" key="11">
    <source>
        <dbReference type="ARBA" id="ARBA00022989"/>
    </source>
</evidence>
<comment type="subcellular location">
    <subcellularLocation>
        <location evidence="2">Cytoplasmic vesicle membrane</location>
        <topology evidence="2">Single-pass type I membrane protein</topology>
    </subcellularLocation>
    <subcellularLocation>
        <location evidence="4">Golgi apparatus membrane</location>
        <topology evidence="4">Single-pass type I membrane protein</topology>
    </subcellularLocation>
    <subcellularLocation>
        <location evidence="1">Mitochondrion membrane</location>
        <topology evidence="1">Single-pass membrane protein</topology>
    </subcellularLocation>
    <subcellularLocation>
        <location evidence="3">Preautophagosomal structure membrane</location>
        <topology evidence="3">Single-pass type I membrane protein</topology>
    </subcellularLocation>
</comment>
<keyword evidence="16" id="KW-1015">Disulfide bond</keyword>
<protein>
    <recommendedName>
        <fullName evidence="6">Autophagy-related protein 27</fullName>
    </recommendedName>
</protein>
<feature type="non-terminal residue" evidence="21">
    <location>
        <position position="1"/>
    </location>
</feature>
<dbReference type="EMBL" id="PJQM01000119">
    <property type="protein sequence ID" value="RCI06614.1"/>
    <property type="molecule type" value="Genomic_DNA"/>
</dbReference>
<evidence type="ECO:0000256" key="7">
    <source>
        <dbReference type="ARBA" id="ARBA00022448"/>
    </source>
</evidence>
<evidence type="ECO:0000256" key="15">
    <source>
        <dbReference type="ARBA" id="ARBA00023136"/>
    </source>
</evidence>
<evidence type="ECO:0000256" key="4">
    <source>
        <dbReference type="ARBA" id="ARBA00004614"/>
    </source>
</evidence>